<evidence type="ECO:0000313" key="2">
    <source>
        <dbReference type="EMBL" id="VVD31155.1"/>
    </source>
</evidence>
<geneLocation type="plasmid" evidence="2 3">
    <name>pII</name>
</geneLocation>
<reference evidence="2 3" key="1">
    <citation type="submission" date="2019-08" db="EMBL/GenBank/DDBJ databases">
        <authorList>
            <person name="Herpell B J."/>
        </authorList>
    </citation>
    <scope>NUCLEOTIDE SEQUENCE [LARGE SCALE GENOMIC DNA]</scope>
    <source>
        <strain evidence="3">Msb3</strain>
        <plasmid evidence="2 3">pII</plasmid>
    </source>
</reference>
<dbReference type="AlphaFoldDB" id="A0A5Q4YV15"/>
<dbReference type="InterPro" id="IPR001296">
    <property type="entry name" value="Glyco_trans_1"/>
</dbReference>
<dbReference type="Gene3D" id="3.40.50.2000">
    <property type="entry name" value="Glycogen Phosphorylase B"/>
    <property type="match status" value="1"/>
</dbReference>
<keyword evidence="2" id="KW-0614">Plasmid</keyword>
<dbReference type="CDD" id="cd03809">
    <property type="entry name" value="GT4_MtfB-like"/>
    <property type="match status" value="1"/>
</dbReference>
<evidence type="ECO:0000259" key="1">
    <source>
        <dbReference type="Pfam" id="PF00534"/>
    </source>
</evidence>
<proteinExistence type="predicted"/>
<dbReference type="PANTHER" id="PTHR46401:SF9">
    <property type="entry name" value="MANNOSYLTRANSFERASE A"/>
    <property type="match status" value="1"/>
</dbReference>
<accession>A0A5Q4YV15</accession>
<dbReference type="GO" id="GO:0016757">
    <property type="term" value="F:glycosyltransferase activity"/>
    <property type="evidence" value="ECO:0007669"/>
    <property type="project" value="InterPro"/>
</dbReference>
<dbReference type="SUPFAM" id="SSF53756">
    <property type="entry name" value="UDP-Glycosyltransferase/glycogen phosphorylase"/>
    <property type="match status" value="1"/>
</dbReference>
<feature type="domain" description="Glycosyl transferase family 1" evidence="1">
    <location>
        <begin position="96"/>
        <end position="220"/>
    </location>
</feature>
<dbReference type="PANTHER" id="PTHR46401">
    <property type="entry name" value="GLYCOSYLTRANSFERASE WBBK-RELATED"/>
    <property type="match status" value="1"/>
</dbReference>
<dbReference type="EMBL" id="LR699556">
    <property type="protein sequence ID" value="VVD31155.1"/>
    <property type="molecule type" value="Genomic_DNA"/>
</dbReference>
<dbReference type="Proteomes" id="UP000325811">
    <property type="component" value="Plasmid pII"/>
</dbReference>
<dbReference type="Pfam" id="PF00534">
    <property type="entry name" value="Glycos_transf_1"/>
    <property type="match status" value="1"/>
</dbReference>
<sequence length="281" mass="32211">MQYPRYFRAMRRRGIRSVFMIHDLIPITHAEYCRPGIKEVHRERIHTALSHADGLVLNSQDTLDELQAEADRANLPMPPNVIARLAPGISSRIDAPSPLEHPYFVMLGTIEPRKNHWFMLHVWRKLVEQLGALAPKLVIIGRRGWECENVIDMLERCESVRCAVIELPDCTDEQMLTWLQHACALVFPSFVEGYGMPLVEALVLGVPVLASDLDVFHEIAGEIPDYLDPLDGPAWVAKIRAYAQPFSAERAAQLARIEHFNIPTWREHFEHIDRFVEMLVQ</sequence>
<organism evidence="2 3">
    <name type="scientific">Paraburkholderia dioscoreae</name>
    <dbReference type="NCBI Taxonomy" id="2604047"/>
    <lineage>
        <taxon>Bacteria</taxon>
        <taxon>Pseudomonadati</taxon>
        <taxon>Pseudomonadota</taxon>
        <taxon>Betaproteobacteria</taxon>
        <taxon>Burkholderiales</taxon>
        <taxon>Burkholderiaceae</taxon>
        <taxon>Paraburkholderia</taxon>
    </lineage>
</organism>
<name>A0A5Q4YV15_9BURK</name>
<evidence type="ECO:0000313" key="3">
    <source>
        <dbReference type="Proteomes" id="UP000325811"/>
    </source>
</evidence>
<protein>
    <submittedName>
        <fullName evidence="2">Glycosyl transferase family 1</fullName>
    </submittedName>
</protein>
<keyword evidence="3" id="KW-1185">Reference proteome</keyword>
<gene>
    <name evidence="2" type="ORF">PDMSB3_0031</name>
</gene>
<dbReference type="KEGG" id="pdio:PDMSB3_0031.3"/>
<keyword evidence="2" id="KW-0808">Transferase</keyword>